<accession>A0A0D2K4P4</accession>
<dbReference type="AlphaFoldDB" id="A0A0D2K4P4"/>
<dbReference type="EMBL" id="ARQD01000002">
    <property type="protein sequence ID" value="KIX85182.1"/>
    <property type="molecule type" value="Genomic_DNA"/>
</dbReference>
<gene>
    <name evidence="1" type="ORF">J120_02470</name>
</gene>
<organism evidence="1 2">
    <name type="scientific">candidate division TM6 bacterium JCVI TM6SC1</name>
    <dbReference type="NCBI Taxonomy" id="1306947"/>
    <lineage>
        <taxon>Bacteria</taxon>
        <taxon>Candidatus Babelota</taxon>
        <taxon>Vermiphilus</taxon>
    </lineage>
</organism>
<proteinExistence type="predicted"/>
<evidence type="ECO:0000313" key="2">
    <source>
        <dbReference type="Proteomes" id="UP000032214"/>
    </source>
</evidence>
<protein>
    <submittedName>
        <fullName evidence="1">Uncharacterized protein</fullName>
    </submittedName>
</protein>
<sequence length="298" mass="34838">MKFVYIASFMLGFVASSVTCMEKNELIEFIFEQQHLNEKILIDEIIEKSQTPLQALQQYEQLYTVSKKAQMLFNDITTKTRFFEKLLFKFPSLYELFGIELQNIGNTITHKGFEDVIYKLNKSVRWKDAYKQAHDKLSRNKYFMALIELHRIINVATEVNPLIKKEYIAKYGDINVQDRLVKLAPLLQNIDLYNTYFFIDYYPFFIAQQQEPQRSTAVSILSSKPYTLIDRLVSGQGLTRPSNSQRKALSQDLLNTLIALKVIDTDKLKSLKSIQPTRTVPLQRYEGTFLNDFDEYSD</sequence>
<keyword evidence="2" id="KW-1185">Reference proteome</keyword>
<name>A0A0D2K4P4_9BACT</name>
<dbReference type="Proteomes" id="UP000032214">
    <property type="component" value="Unassembled WGS sequence"/>
</dbReference>
<reference evidence="1 2" key="1">
    <citation type="journal article" date="2013" name="Proc. Natl. Acad. Sci. U.S.A.">
        <title>Candidate phylum TM6 genome recovered from a hospital sink biofilm provides genomic insights into this uncultivated phylum.</title>
        <authorList>
            <person name="McLean J.S."/>
            <person name="Lombardo M.J."/>
            <person name="Badger J.H."/>
            <person name="Edlund A."/>
            <person name="Novotny M."/>
            <person name="Yee-Greenbaum J."/>
            <person name="Vyahhi N."/>
            <person name="Hall A.P."/>
            <person name="Yang Y."/>
            <person name="Dupont C.L."/>
            <person name="Ziegler M.G."/>
            <person name="Chitsaz H."/>
            <person name="Allen A.E."/>
            <person name="Yooseph S."/>
            <person name="Tesler G."/>
            <person name="Pevzner P.A."/>
            <person name="Friedman R.M."/>
            <person name="Nealson K.H."/>
            <person name="Venter J.C."/>
            <person name="Lasken R.S."/>
        </authorList>
    </citation>
    <scope>NUCLEOTIDE SEQUENCE [LARGE SCALE GENOMIC DNA]</scope>
    <source>
        <strain evidence="1 2">TM6SC1</strain>
    </source>
</reference>
<evidence type="ECO:0000313" key="1">
    <source>
        <dbReference type="EMBL" id="KIX85182.1"/>
    </source>
</evidence>
<comment type="caution">
    <text evidence="1">The sequence shown here is derived from an EMBL/GenBank/DDBJ whole genome shotgun (WGS) entry which is preliminary data.</text>
</comment>